<reference evidence="1" key="1">
    <citation type="journal article" date="2020" name="Nature">
        <title>Giant virus diversity and host interactions through global metagenomics.</title>
        <authorList>
            <person name="Schulz F."/>
            <person name="Roux S."/>
            <person name="Paez-Espino D."/>
            <person name="Jungbluth S."/>
            <person name="Walsh D.A."/>
            <person name="Denef V.J."/>
            <person name="McMahon K.D."/>
            <person name="Konstantinidis K.T."/>
            <person name="Eloe-Fadrosh E.A."/>
            <person name="Kyrpides N.C."/>
            <person name="Woyke T."/>
        </authorList>
    </citation>
    <scope>NUCLEOTIDE SEQUENCE</scope>
    <source>
        <strain evidence="1">GVMAG-M-3300023174-182</strain>
    </source>
</reference>
<organism evidence="1">
    <name type="scientific">viral metagenome</name>
    <dbReference type="NCBI Taxonomy" id="1070528"/>
    <lineage>
        <taxon>unclassified sequences</taxon>
        <taxon>metagenomes</taxon>
        <taxon>organismal metagenomes</taxon>
    </lineage>
</organism>
<accession>A0A6C0DHG4</accession>
<dbReference type="AlphaFoldDB" id="A0A6C0DHG4"/>
<dbReference type="EMBL" id="MN739614">
    <property type="protein sequence ID" value="QHT15977.1"/>
    <property type="molecule type" value="Genomic_DNA"/>
</dbReference>
<evidence type="ECO:0000313" key="1">
    <source>
        <dbReference type="EMBL" id="QHT15977.1"/>
    </source>
</evidence>
<protein>
    <submittedName>
        <fullName evidence="1">Uncharacterized protein</fullName>
    </submittedName>
</protein>
<proteinExistence type="predicted"/>
<name>A0A6C0DHG4_9ZZZZ</name>
<sequence length="197" mass="20746">MAEHQINGPLGNTHYINVEGGTQIAQFKSLHDDIALSVASQVNNDRDFQSAGITATAQGNTVMVGSKNSFIPEDLVDSFTFYVPTNTVIYGEYKSISTAPEGLHDGTRKYLTISQNAASETINNFTKNSNKDKFTSSILNGRSTTIWRAGNGAVASIDAVTAACGEPTVNLKKGIKSITFTFNQASSAPGAVSGGGC</sequence>